<evidence type="ECO:0000256" key="3">
    <source>
        <dbReference type="ARBA" id="ARBA00022475"/>
    </source>
</evidence>
<gene>
    <name evidence="11" type="ORF">GPL26_13205</name>
</gene>
<comment type="subcellular location">
    <subcellularLocation>
        <location evidence="1">Cell inner membrane</location>
        <topology evidence="1">Multi-pass membrane protein</topology>
    </subcellularLocation>
</comment>
<dbReference type="GO" id="GO:0005886">
    <property type="term" value="C:plasma membrane"/>
    <property type="evidence" value="ECO:0007669"/>
    <property type="project" value="UniProtKB-SubCell"/>
</dbReference>
<sequence length="174" mass="19759">MKTIDKINLQIQRVLDVFLGVASVVMLAVNLAQVLGRYVFHSSITWSEELSTYMYVWIIFLALYAACRERNELGIEVLRLKDMKGRRTVLMVRELLGLAACAAFLYGSVLMIRNSLAFPQKTASLKIITAYLYFCMPLSFTLLVWMKAVHIIHDIRFLSGRESGRETDEAGTGK</sequence>
<dbReference type="Pfam" id="PF04290">
    <property type="entry name" value="DctQ"/>
    <property type="match status" value="1"/>
</dbReference>
<keyword evidence="4" id="KW-0997">Cell inner membrane</keyword>
<evidence type="ECO:0000313" key="11">
    <source>
        <dbReference type="EMBL" id="MBT9810596.1"/>
    </source>
</evidence>
<dbReference type="PANTHER" id="PTHR35011:SF2">
    <property type="entry name" value="2,3-DIKETO-L-GULONATE TRAP TRANSPORTER SMALL PERMEASE PROTEIN YIAM"/>
    <property type="match status" value="1"/>
</dbReference>
<keyword evidence="2" id="KW-0813">Transport</keyword>
<dbReference type="PANTHER" id="PTHR35011">
    <property type="entry name" value="2,3-DIKETO-L-GULONATE TRAP TRANSPORTER SMALL PERMEASE PROTEIN YIAM"/>
    <property type="match status" value="1"/>
</dbReference>
<dbReference type="RefSeq" id="WP_045093804.1">
    <property type="nucleotide sequence ID" value="NZ_CABJDD010000001.1"/>
</dbReference>
<evidence type="ECO:0000256" key="6">
    <source>
        <dbReference type="ARBA" id="ARBA00022989"/>
    </source>
</evidence>
<dbReference type="GO" id="GO:0022857">
    <property type="term" value="F:transmembrane transporter activity"/>
    <property type="evidence" value="ECO:0007669"/>
    <property type="project" value="TreeGrafter"/>
</dbReference>
<dbReference type="InterPro" id="IPR055348">
    <property type="entry name" value="DctQ"/>
</dbReference>
<dbReference type="Proteomes" id="UP000708338">
    <property type="component" value="Unassembled WGS sequence"/>
</dbReference>
<evidence type="ECO:0000313" key="12">
    <source>
        <dbReference type="Proteomes" id="UP000708338"/>
    </source>
</evidence>
<accession>A0AA41K5N9</accession>
<comment type="caution">
    <text evidence="11">The sequence shown here is derived from an EMBL/GenBank/DDBJ whole genome shotgun (WGS) entry which is preliminary data.</text>
</comment>
<feature type="domain" description="Tripartite ATP-independent periplasmic transporters DctQ component" evidence="10">
    <location>
        <begin position="26"/>
        <end position="156"/>
    </location>
</feature>
<evidence type="ECO:0000259" key="10">
    <source>
        <dbReference type="Pfam" id="PF04290"/>
    </source>
</evidence>
<evidence type="ECO:0000256" key="2">
    <source>
        <dbReference type="ARBA" id="ARBA00022448"/>
    </source>
</evidence>
<evidence type="ECO:0000256" key="9">
    <source>
        <dbReference type="SAM" id="Phobius"/>
    </source>
</evidence>
<feature type="transmembrane region" description="Helical" evidence="9">
    <location>
        <begin position="127"/>
        <end position="146"/>
    </location>
</feature>
<organism evidence="11 12">
    <name type="scientific">Enterocloster citroniae</name>
    <dbReference type="NCBI Taxonomy" id="358743"/>
    <lineage>
        <taxon>Bacteria</taxon>
        <taxon>Bacillati</taxon>
        <taxon>Bacillota</taxon>
        <taxon>Clostridia</taxon>
        <taxon>Lachnospirales</taxon>
        <taxon>Lachnospiraceae</taxon>
        <taxon>Enterocloster</taxon>
    </lineage>
</organism>
<dbReference type="AlphaFoldDB" id="A0AA41K5N9"/>
<feature type="transmembrane region" description="Helical" evidence="9">
    <location>
        <begin position="88"/>
        <end position="107"/>
    </location>
</feature>
<name>A0AA41K5N9_9FIRM</name>
<keyword evidence="5 9" id="KW-0812">Transmembrane</keyword>
<evidence type="ECO:0000256" key="4">
    <source>
        <dbReference type="ARBA" id="ARBA00022519"/>
    </source>
</evidence>
<comment type="similarity">
    <text evidence="8">Belongs to the TRAP transporter small permease family.</text>
</comment>
<evidence type="ECO:0000256" key="1">
    <source>
        <dbReference type="ARBA" id="ARBA00004429"/>
    </source>
</evidence>
<evidence type="ECO:0000256" key="5">
    <source>
        <dbReference type="ARBA" id="ARBA00022692"/>
    </source>
</evidence>
<feature type="transmembrane region" description="Helical" evidence="9">
    <location>
        <begin position="50"/>
        <end position="67"/>
    </location>
</feature>
<evidence type="ECO:0000256" key="7">
    <source>
        <dbReference type="ARBA" id="ARBA00023136"/>
    </source>
</evidence>
<keyword evidence="7 9" id="KW-0472">Membrane</keyword>
<protein>
    <submittedName>
        <fullName evidence="11">TRAP transporter small permease subunit</fullName>
    </submittedName>
</protein>
<evidence type="ECO:0000256" key="8">
    <source>
        <dbReference type="ARBA" id="ARBA00038436"/>
    </source>
</evidence>
<keyword evidence="3" id="KW-1003">Cell membrane</keyword>
<feature type="transmembrane region" description="Helical" evidence="9">
    <location>
        <begin position="14"/>
        <end position="38"/>
    </location>
</feature>
<dbReference type="GO" id="GO:0015740">
    <property type="term" value="P:C4-dicarboxylate transport"/>
    <property type="evidence" value="ECO:0007669"/>
    <property type="project" value="TreeGrafter"/>
</dbReference>
<reference evidence="11" key="1">
    <citation type="journal article" date="2021" name="Gut Microbes">
        <title>A synthetic consortium of 100 gut commensals modulates the composition and function in a colon model of the microbiome of elderly subjects.</title>
        <authorList>
            <person name="Perez M."/>
            <person name="Ntemiri A."/>
            <person name="Tan H."/>
            <person name="Harris H.M.B."/>
            <person name="Roager H.M."/>
            <person name="Ribiere C."/>
            <person name="O'Toole P.W."/>
        </authorList>
    </citation>
    <scope>NUCLEOTIDE SEQUENCE</scope>
    <source>
        <strain evidence="11">MCC335</strain>
    </source>
</reference>
<keyword evidence="6 9" id="KW-1133">Transmembrane helix</keyword>
<dbReference type="EMBL" id="WQPS01000014">
    <property type="protein sequence ID" value="MBT9810596.1"/>
    <property type="molecule type" value="Genomic_DNA"/>
</dbReference>
<proteinExistence type="inferred from homology"/>
<dbReference type="InterPro" id="IPR007387">
    <property type="entry name" value="TRAP_DctQ"/>
</dbReference>